<feature type="domain" description="Heterokaryon incompatibility" evidence="2">
    <location>
        <begin position="139"/>
        <end position="281"/>
    </location>
</feature>
<gene>
    <name evidence="3" type="ORF">CEP52_013263</name>
</gene>
<evidence type="ECO:0000313" key="3">
    <source>
        <dbReference type="EMBL" id="RSL93411.1"/>
    </source>
</evidence>
<keyword evidence="4" id="KW-1185">Reference proteome</keyword>
<dbReference type="Pfam" id="PF06985">
    <property type="entry name" value="HET"/>
    <property type="match status" value="1"/>
</dbReference>
<evidence type="ECO:0000256" key="1">
    <source>
        <dbReference type="SAM" id="MobiDB-lite"/>
    </source>
</evidence>
<dbReference type="STRING" id="1325735.A0A428SUC4"/>
<proteinExistence type="predicted"/>
<reference evidence="3 4" key="1">
    <citation type="submission" date="2017-06" db="EMBL/GenBank/DDBJ databases">
        <title>Comparative genomic analysis of Ambrosia Fusariam Clade fungi.</title>
        <authorList>
            <person name="Stajich J.E."/>
            <person name="Carrillo J."/>
            <person name="Kijimoto T."/>
            <person name="Eskalen A."/>
            <person name="O'Donnell K."/>
            <person name="Kasson M."/>
        </authorList>
    </citation>
    <scope>NUCLEOTIDE SEQUENCE [LARGE SCALE GENOMIC DNA]</scope>
    <source>
        <strain evidence="3 4">NRRL62579</strain>
    </source>
</reference>
<organism evidence="3 4">
    <name type="scientific">Fusarium oligoseptatum</name>
    <dbReference type="NCBI Taxonomy" id="2604345"/>
    <lineage>
        <taxon>Eukaryota</taxon>
        <taxon>Fungi</taxon>
        <taxon>Dikarya</taxon>
        <taxon>Ascomycota</taxon>
        <taxon>Pezizomycotina</taxon>
        <taxon>Sordariomycetes</taxon>
        <taxon>Hypocreomycetidae</taxon>
        <taxon>Hypocreales</taxon>
        <taxon>Nectriaceae</taxon>
        <taxon>Fusarium</taxon>
        <taxon>Fusarium solani species complex</taxon>
    </lineage>
</organism>
<dbReference type="InterPro" id="IPR052895">
    <property type="entry name" value="HetReg/Transcr_Mod"/>
</dbReference>
<dbReference type="PANTHER" id="PTHR24148:SF81">
    <property type="entry name" value="HETEROKARYON INCOMPATIBILITY DOMAIN-CONTAINING PROTEIN"/>
    <property type="match status" value="1"/>
</dbReference>
<dbReference type="Proteomes" id="UP000287144">
    <property type="component" value="Unassembled WGS sequence"/>
</dbReference>
<protein>
    <recommendedName>
        <fullName evidence="2">Heterokaryon incompatibility domain-containing protein</fullName>
    </recommendedName>
</protein>
<comment type="caution">
    <text evidence="3">The sequence shown here is derived from an EMBL/GenBank/DDBJ whole genome shotgun (WGS) entry which is preliminary data.</text>
</comment>
<evidence type="ECO:0000313" key="4">
    <source>
        <dbReference type="Proteomes" id="UP000287144"/>
    </source>
</evidence>
<dbReference type="PANTHER" id="PTHR24148">
    <property type="entry name" value="ANKYRIN REPEAT DOMAIN-CONTAINING PROTEIN 39 HOMOLOG-RELATED"/>
    <property type="match status" value="1"/>
</dbReference>
<accession>A0A428SUC4</accession>
<evidence type="ECO:0000259" key="2">
    <source>
        <dbReference type="Pfam" id="PF06985"/>
    </source>
</evidence>
<sequence length="837" mass="96541">MTRWHFPSCQTPIVWVGEDSVPACKSCGASAREHLQQLREHPSNPVPPLPPDEKPGQPNLYWPSSVSYTRQQTAALTGEIHDSLQVPNTPSTTQKSLIHGCTLAKDEFRLICLMAEKDLPADVIHLSLETYSFDSFPDYEAVSYTWGGEDGDGTLRHPIYIGEHWDILLQTRNCCAMLRYLRPRRGIRMVWVDAICINQEDMQERGDQVARMDQIYTGCSQVFLWLGDDMAFRKPGVYPPRLPLHELENLEEMQLPSKKERLNIRSLFDRRYFSRVWIIQELILPPRIAIPIGDKIFWADPSTPAHFERLSSRDWVWEHTRAPWFQHVTRGSLMQENPSELLTLTWKSQSSDIRDKFYGVMGLSSIKAGIKIRPDYGISLQHLLIGFFAHSIISGDTPELLLKAAGVSAEAGMPSWMPLWKGDAWQELFRSYGEENPTWRKVDDWLLEEKSLMLRAGGFWQRDDIYNMVRFIPRSLFNKKGSSEKIVFDRRPWHQDATVDADNGAMSLNLTRLVSVKNRPTRDFTGKKGWYRIYYSTLYRQIGSYIYLTSQSQLEEVVEAGDDIFLLDTNVRTPIYLILRKTDNPREFRLIAVCPHLAFLFTGSSIDAIPHWGLLPLDDLRESLHTDLTRLRGFYNHEVSGPVDSEYQVIRKRFLFLGRRGQVTFKEVLPLLLGIARDEHKHKFKSWRSFQELYLESIDPKFRPRVLNGICELSLDVEDKEEINNLGDCHARGGIEMKGWTKAPAEENARRVVLRRDMGVVKSELRDMVSESRLPDGEDLMEFLDKIVDRLEDEDVGEHIMTGPVEEDHFRGGPHFGLNGVFEKFGLDGSTFRVRIV</sequence>
<dbReference type="InterPro" id="IPR010730">
    <property type="entry name" value="HET"/>
</dbReference>
<feature type="region of interest" description="Disordered" evidence="1">
    <location>
        <begin position="35"/>
        <end position="59"/>
    </location>
</feature>
<dbReference type="AlphaFoldDB" id="A0A428SUC4"/>
<dbReference type="EMBL" id="NKCK01000185">
    <property type="protein sequence ID" value="RSL93411.1"/>
    <property type="molecule type" value="Genomic_DNA"/>
</dbReference>
<name>A0A428SUC4_9HYPO</name>